<gene>
    <name evidence="8" type="ORF">BU26DRAFT_587614</name>
</gene>
<accession>A0A6A6IRX9</accession>
<dbReference type="InterPro" id="IPR012132">
    <property type="entry name" value="GMC_OxRdtase"/>
</dbReference>
<dbReference type="Pfam" id="PF05199">
    <property type="entry name" value="GMC_oxred_C"/>
    <property type="match status" value="1"/>
</dbReference>
<dbReference type="SUPFAM" id="SSF54373">
    <property type="entry name" value="FAD-linked reductases, C-terminal domain"/>
    <property type="match status" value="1"/>
</dbReference>
<dbReference type="InterPro" id="IPR036188">
    <property type="entry name" value="FAD/NAD-bd_sf"/>
</dbReference>
<dbReference type="RefSeq" id="XP_033687911.1">
    <property type="nucleotide sequence ID" value="XM_033834693.1"/>
</dbReference>
<evidence type="ECO:0000256" key="4">
    <source>
        <dbReference type="ARBA" id="ARBA00022827"/>
    </source>
</evidence>
<dbReference type="SUPFAM" id="SSF51905">
    <property type="entry name" value="FAD/NAD(P)-binding domain"/>
    <property type="match status" value="1"/>
</dbReference>
<sequence>MRHFLQKLLAIAASTRNSHGFNILTSPEQLTTKEYDFIIAGGGTAGCVLASRLTENTNISVLLVEAGGNNKDFFDSIVPFLASGLAHSPADWNYTTTPQAGFNNRSIAFQRGHVLGGSSSVNFMAYNRGSNDVYERWARMNGDSSWSWEKLEKYYLKHSRLVAPSDGRDYADEVIASAHGDGPVEVSVAGELFELDYRVVNASKEMRGRFAFNRDLNAGDFVGLSWIQSSIGDSKRSSSATAYLDGLAAGEEDRGKLDVLIDTQVLRLVQTGMSEGKPEFKNVEIAQSASDTPITLTGRKEIILSAGVIGTPKILMLSGIGPASLLTSLNIPVIIDNPSVGQNLTDHPLNIMYYTVKKNTTVDRILQNQTVFAEALQQWNETGKGPMSNTASNTIAFQKLPADSPAWTQVNADPAAGKLSGNTELLFGVSLLILQKKGDIPAPPSGNYLTILGVLVSPTSRGNLTLNSTSPFASPLINPSYLTTSFDNLAILQTFRDTSTFLNSSVFSGYIDGPYGPLADVDMSSDEQMLAYARKWSVTINHGVGTAKMSAKGDIWGVTDPDLGVKGTRGVRVVDASVFPEIPECHTMAPVYIVAERGAAVILEAHGL</sequence>
<feature type="domain" description="LysM" evidence="7">
    <location>
        <begin position="352"/>
        <end position="402"/>
    </location>
</feature>
<dbReference type="InterPro" id="IPR000172">
    <property type="entry name" value="GMC_OxRdtase_N"/>
</dbReference>
<dbReference type="Gene3D" id="3.50.50.60">
    <property type="entry name" value="FAD/NAD(P)-binding domain"/>
    <property type="match status" value="1"/>
</dbReference>
<dbReference type="PROSITE" id="PS51782">
    <property type="entry name" value="LYSM"/>
    <property type="match status" value="1"/>
</dbReference>
<dbReference type="InterPro" id="IPR007867">
    <property type="entry name" value="GMC_OxRtase_C"/>
</dbReference>
<feature type="active site" description="Proton donor" evidence="5">
    <location>
        <position position="542"/>
    </location>
</feature>
<protein>
    <submittedName>
        <fullName evidence="8">GMC oxidoreductase</fullName>
    </submittedName>
</protein>
<dbReference type="GeneID" id="54588023"/>
<dbReference type="GO" id="GO:0050660">
    <property type="term" value="F:flavin adenine dinucleotide binding"/>
    <property type="evidence" value="ECO:0007669"/>
    <property type="project" value="InterPro"/>
</dbReference>
<name>A0A6A6IRX9_9PLEO</name>
<evidence type="ECO:0000256" key="2">
    <source>
        <dbReference type="ARBA" id="ARBA00010790"/>
    </source>
</evidence>
<evidence type="ECO:0000256" key="6">
    <source>
        <dbReference type="PIRSR" id="PIRSR000137-2"/>
    </source>
</evidence>
<dbReference type="AlphaFoldDB" id="A0A6A6IRX9"/>
<dbReference type="PIRSF" id="PIRSF000137">
    <property type="entry name" value="Alcohol_oxidase"/>
    <property type="match status" value="1"/>
</dbReference>
<proteinExistence type="inferred from homology"/>
<dbReference type="InterPro" id="IPR018392">
    <property type="entry name" value="LysM"/>
</dbReference>
<evidence type="ECO:0000259" key="7">
    <source>
        <dbReference type="PROSITE" id="PS51782"/>
    </source>
</evidence>
<evidence type="ECO:0000313" key="9">
    <source>
        <dbReference type="Proteomes" id="UP000800094"/>
    </source>
</evidence>
<evidence type="ECO:0000256" key="5">
    <source>
        <dbReference type="PIRSR" id="PIRSR000137-1"/>
    </source>
</evidence>
<dbReference type="OrthoDB" id="269227at2759"/>
<dbReference type="PANTHER" id="PTHR11552">
    <property type="entry name" value="GLUCOSE-METHANOL-CHOLINE GMC OXIDOREDUCTASE"/>
    <property type="match status" value="1"/>
</dbReference>
<comment type="cofactor">
    <cofactor evidence="1 6">
        <name>FAD</name>
        <dbReference type="ChEBI" id="CHEBI:57692"/>
    </cofactor>
</comment>
<evidence type="ECO:0000256" key="3">
    <source>
        <dbReference type="ARBA" id="ARBA00022630"/>
    </source>
</evidence>
<dbReference type="PANTHER" id="PTHR11552:SF147">
    <property type="entry name" value="CHOLINE DEHYDROGENASE, MITOCHONDRIAL"/>
    <property type="match status" value="1"/>
</dbReference>
<dbReference type="EMBL" id="ML987191">
    <property type="protein sequence ID" value="KAF2252907.1"/>
    <property type="molecule type" value="Genomic_DNA"/>
</dbReference>
<feature type="binding site" evidence="6">
    <location>
        <position position="265"/>
    </location>
    <ligand>
        <name>FAD</name>
        <dbReference type="ChEBI" id="CHEBI:57692"/>
    </ligand>
</feature>
<reference evidence="8" key="1">
    <citation type="journal article" date="2020" name="Stud. Mycol.">
        <title>101 Dothideomycetes genomes: a test case for predicting lifestyles and emergence of pathogens.</title>
        <authorList>
            <person name="Haridas S."/>
            <person name="Albert R."/>
            <person name="Binder M."/>
            <person name="Bloem J."/>
            <person name="Labutti K."/>
            <person name="Salamov A."/>
            <person name="Andreopoulos B."/>
            <person name="Baker S."/>
            <person name="Barry K."/>
            <person name="Bills G."/>
            <person name="Bluhm B."/>
            <person name="Cannon C."/>
            <person name="Castanera R."/>
            <person name="Culley D."/>
            <person name="Daum C."/>
            <person name="Ezra D."/>
            <person name="Gonzalez J."/>
            <person name="Henrissat B."/>
            <person name="Kuo A."/>
            <person name="Liang C."/>
            <person name="Lipzen A."/>
            <person name="Lutzoni F."/>
            <person name="Magnuson J."/>
            <person name="Mondo S."/>
            <person name="Nolan M."/>
            <person name="Ohm R."/>
            <person name="Pangilinan J."/>
            <person name="Park H.-J."/>
            <person name="Ramirez L."/>
            <person name="Alfaro M."/>
            <person name="Sun H."/>
            <person name="Tritt A."/>
            <person name="Yoshinaga Y."/>
            <person name="Zwiers L.-H."/>
            <person name="Turgeon B."/>
            <person name="Goodwin S."/>
            <person name="Spatafora J."/>
            <person name="Crous P."/>
            <person name="Grigoriev I."/>
        </authorList>
    </citation>
    <scope>NUCLEOTIDE SEQUENCE</scope>
    <source>
        <strain evidence="8">CBS 122368</strain>
    </source>
</reference>
<dbReference type="Pfam" id="PF00732">
    <property type="entry name" value="GMC_oxred_N"/>
    <property type="match status" value="1"/>
</dbReference>
<organism evidence="8 9">
    <name type="scientific">Trematosphaeria pertusa</name>
    <dbReference type="NCBI Taxonomy" id="390896"/>
    <lineage>
        <taxon>Eukaryota</taxon>
        <taxon>Fungi</taxon>
        <taxon>Dikarya</taxon>
        <taxon>Ascomycota</taxon>
        <taxon>Pezizomycotina</taxon>
        <taxon>Dothideomycetes</taxon>
        <taxon>Pleosporomycetidae</taxon>
        <taxon>Pleosporales</taxon>
        <taxon>Massarineae</taxon>
        <taxon>Trematosphaeriaceae</taxon>
        <taxon>Trematosphaeria</taxon>
    </lineage>
</organism>
<keyword evidence="9" id="KW-1185">Reference proteome</keyword>
<dbReference type="GO" id="GO:0016614">
    <property type="term" value="F:oxidoreductase activity, acting on CH-OH group of donors"/>
    <property type="evidence" value="ECO:0007669"/>
    <property type="project" value="InterPro"/>
</dbReference>
<keyword evidence="3" id="KW-0285">Flavoprotein</keyword>
<evidence type="ECO:0000256" key="1">
    <source>
        <dbReference type="ARBA" id="ARBA00001974"/>
    </source>
</evidence>
<dbReference type="Proteomes" id="UP000800094">
    <property type="component" value="Unassembled WGS sequence"/>
</dbReference>
<feature type="active site" description="Proton acceptor" evidence="5">
    <location>
        <position position="586"/>
    </location>
</feature>
<dbReference type="Gene3D" id="3.30.560.10">
    <property type="entry name" value="Glucose Oxidase, domain 3"/>
    <property type="match status" value="1"/>
</dbReference>
<keyword evidence="4 6" id="KW-0274">FAD</keyword>
<feature type="binding site" evidence="6">
    <location>
        <position position="114"/>
    </location>
    <ligand>
        <name>FAD</name>
        <dbReference type="ChEBI" id="CHEBI:57692"/>
    </ligand>
</feature>
<comment type="similarity">
    <text evidence="2">Belongs to the GMC oxidoreductase family.</text>
</comment>
<evidence type="ECO:0000313" key="8">
    <source>
        <dbReference type="EMBL" id="KAF2252907.1"/>
    </source>
</evidence>